<evidence type="ECO:0000313" key="2">
    <source>
        <dbReference type="Proteomes" id="UP000574769"/>
    </source>
</evidence>
<dbReference type="RefSeq" id="WP_184115689.1">
    <property type="nucleotide sequence ID" value="NZ_JACHNY010000005.1"/>
</dbReference>
<gene>
    <name evidence="1" type="ORF">GGQ96_002794</name>
</gene>
<organism evidence="1 2">
    <name type="scientific">Sphingomonas abaci</name>
    <dbReference type="NCBI Taxonomy" id="237611"/>
    <lineage>
        <taxon>Bacteria</taxon>
        <taxon>Pseudomonadati</taxon>
        <taxon>Pseudomonadota</taxon>
        <taxon>Alphaproteobacteria</taxon>
        <taxon>Sphingomonadales</taxon>
        <taxon>Sphingomonadaceae</taxon>
        <taxon>Sphingomonas</taxon>
    </lineage>
</organism>
<dbReference type="Proteomes" id="UP000574769">
    <property type="component" value="Unassembled WGS sequence"/>
</dbReference>
<dbReference type="EMBL" id="JACHNY010000005">
    <property type="protein sequence ID" value="MBB4618651.1"/>
    <property type="molecule type" value="Genomic_DNA"/>
</dbReference>
<comment type="caution">
    <text evidence="1">The sequence shown here is derived from an EMBL/GenBank/DDBJ whole genome shotgun (WGS) entry which is preliminary data.</text>
</comment>
<sequence>MTNPHIHPSYRTVPASLLLETLGESLAAIKEADGATWSDMGRVLGKSSDRAAAYAGGMGDMGAVSFLFGCREWDGRFANEALALVGMRLAPLSAPSQPEDRSSLRVLGALIAKKAAALEDGVVDDAELEDMWPEIEALSNHIDRLRMRRRADALRLPDHT</sequence>
<dbReference type="AlphaFoldDB" id="A0A7W7AKC7"/>
<reference evidence="1 2" key="1">
    <citation type="submission" date="2020-08" db="EMBL/GenBank/DDBJ databases">
        <title>Genomic Encyclopedia of Type Strains, Phase IV (KMG-IV): sequencing the most valuable type-strain genomes for metagenomic binning, comparative biology and taxonomic classification.</title>
        <authorList>
            <person name="Goeker M."/>
        </authorList>
    </citation>
    <scope>NUCLEOTIDE SEQUENCE [LARGE SCALE GENOMIC DNA]</scope>
    <source>
        <strain evidence="1 2">DSM 15867</strain>
    </source>
</reference>
<protein>
    <submittedName>
        <fullName evidence="1">Uncharacterized membrane protein YebE (DUF533 family)</fullName>
    </submittedName>
</protein>
<evidence type="ECO:0000313" key="1">
    <source>
        <dbReference type="EMBL" id="MBB4618651.1"/>
    </source>
</evidence>
<accession>A0A7W7AKC7</accession>
<keyword evidence="2" id="KW-1185">Reference proteome</keyword>
<name>A0A7W7AKC7_9SPHN</name>
<proteinExistence type="predicted"/>